<dbReference type="RefSeq" id="WP_249511213.1">
    <property type="nucleotide sequence ID" value="NZ_CP093362.1"/>
</dbReference>
<evidence type="ECO:0000256" key="1">
    <source>
        <dbReference type="ARBA" id="ARBA00001913"/>
    </source>
</evidence>
<keyword evidence="4" id="KW-0378">Hydrolase</keyword>
<dbReference type="InterPro" id="IPR015366">
    <property type="entry name" value="S53_propep"/>
</dbReference>
<dbReference type="InterPro" id="IPR050819">
    <property type="entry name" value="Tripeptidyl-peptidase_I"/>
</dbReference>
<evidence type="ECO:0000256" key="7">
    <source>
        <dbReference type="ARBA" id="ARBA00023145"/>
    </source>
</evidence>
<dbReference type="PANTHER" id="PTHR14218">
    <property type="entry name" value="PROTEASE S8 TRIPEPTIDYL PEPTIDASE I CLN2"/>
    <property type="match status" value="1"/>
</dbReference>
<dbReference type="CDD" id="cd04056">
    <property type="entry name" value="Peptidases_S53"/>
    <property type="match status" value="1"/>
</dbReference>
<evidence type="ECO:0000313" key="9">
    <source>
        <dbReference type="EMBL" id="UQS85235.1"/>
    </source>
</evidence>
<dbReference type="InterPro" id="IPR036852">
    <property type="entry name" value="Peptidase_S8/S53_dom_sf"/>
</dbReference>
<comment type="cofactor">
    <cofactor evidence="1">
        <name>Ca(2+)</name>
        <dbReference type="ChEBI" id="CHEBI:29108"/>
    </cofactor>
</comment>
<dbReference type="EMBL" id="CP093362">
    <property type="protein sequence ID" value="UQS85235.1"/>
    <property type="molecule type" value="Genomic_DNA"/>
</dbReference>
<accession>A0ABY4PHF0</accession>
<evidence type="ECO:0000256" key="4">
    <source>
        <dbReference type="ARBA" id="ARBA00022801"/>
    </source>
</evidence>
<evidence type="ECO:0000313" key="10">
    <source>
        <dbReference type="Proteomes" id="UP000831859"/>
    </source>
</evidence>
<organism evidence="9 10">
    <name type="scientific">Apilactobacillus apisilvae</name>
    <dbReference type="NCBI Taxonomy" id="2923364"/>
    <lineage>
        <taxon>Bacteria</taxon>
        <taxon>Bacillati</taxon>
        <taxon>Bacillota</taxon>
        <taxon>Bacilli</taxon>
        <taxon>Lactobacillales</taxon>
        <taxon>Lactobacillaceae</taxon>
        <taxon>Apilactobacillus</taxon>
    </lineage>
</organism>
<name>A0ABY4PHF0_9LACO</name>
<protein>
    <submittedName>
        <fullName evidence="9">S53 family peptidase</fullName>
    </submittedName>
</protein>
<dbReference type="Gene3D" id="3.40.50.200">
    <property type="entry name" value="Peptidase S8/S53 domain"/>
    <property type="match status" value="1"/>
</dbReference>
<evidence type="ECO:0000256" key="3">
    <source>
        <dbReference type="ARBA" id="ARBA00022723"/>
    </source>
</evidence>
<keyword evidence="10" id="KW-1185">Reference proteome</keyword>
<dbReference type="SUPFAM" id="SSF54897">
    <property type="entry name" value="Protease propeptides/inhibitors"/>
    <property type="match status" value="1"/>
</dbReference>
<reference evidence="9 10" key="1">
    <citation type="journal article" date="2022" name="Int. J. Syst. Evol. Microbiol.">
        <title>Apilactobacillus apisilvae sp. nov., Nicolia spurrieriana gen. nov. sp. nov., Bombilactobacillus folatiphilus sp. nov. and Bombilactobacillus thymidiniphilus sp. nov., four new lactic acid bacterial isolates from stingless bees Tetragonula carbonaria and Austroplebeia australis.</title>
        <authorList>
            <person name="Oliphant S.A."/>
            <person name="Watson-Haigh N.S."/>
            <person name="Sumby K.M."/>
            <person name="Gardner J."/>
            <person name="Groom S."/>
            <person name="Jiranek V."/>
        </authorList>
    </citation>
    <scope>NUCLEOTIDE SEQUENCE [LARGE SCALE GENOMIC DNA]</scope>
    <source>
        <strain evidence="9 10">SG5_A10</strain>
    </source>
</reference>
<keyword evidence="6" id="KW-0106">Calcium</keyword>
<keyword evidence="3" id="KW-0479">Metal-binding</keyword>
<keyword evidence="7" id="KW-0865">Zymogen</keyword>
<dbReference type="PANTHER" id="PTHR14218:SF15">
    <property type="entry name" value="TRIPEPTIDYL-PEPTIDASE 1"/>
    <property type="match status" value="1"/>
</dbReference>
<gene>
    <name evidence="9" type="ORF">MOO46_01205</name>
</gene>
<feature type="domain" description="Peptidase S53" evidence="8">
    <location>
        <begin position="192"/>
        <end position="599"/>
    </location>
</feature>
<dbReference type="Proteomes" id="UP000831859">
    <property type="component" value="Chromosome"/>
</dbReference>
<dbReference type="InterPro" id="IPR030400">
    <property type="entry name" value="Sedolisin_dom"/>
</dbReference>
<evidence type="ECO:0000256" key="5">
    <source>
        <dbReference type="ARBA" id="ARBA00022825"/>
    </source>
</evidence>
<keyword evidence="2" id="KW-0645">Protease</keyword>
<evidence type="ECO:0000256" key="2">
    <source>
        <dbReference type="ARBA" id="ARBA00022670"/>
    </source>
</evidence>
<dbReference type="SUPFAM" id="SSF52743">
    <property type="entry name" value="Subtilisin-like"/>
    <property type="match status" value="1"/>
</dbReference>
<sequence>MNRKSKIIFVLFLVIFLICLQNNFFVTNVSAKETLKSTKISDNNHNLSTTKNMDFLVVMKPRHNDELSKFVLKSNNKKFISPDAFSKKYGQSGYKINNIIKYLKKYHLSTKLYKGNIVLNVSGSMQNIKKALHFESKNVHKDGVDITAPNHKLSLPKRYNKYIIDIIGFNNYDNINKKVNNIDTNKPEQLKKGGPDKFINQYNISPLYKDYSKNSSIGIISFGSFNKSDVSHFWSKMKVPSSNNRIYIHKQKNSKMINNSDETAMDLEQAGTIAPKSKINVYLSSPTVFGMLNSLSESISDNKSDTLSLSWGISEAEIQKEIKLGILSKHYNKIINLILEQAAAQGISFFNASGDNGAYDGISSGITKLTVETPSSSPYVTSVGATSLPINYRVNNQQISIDKERAWSNDFLYPYFNLLKIYNENSSIFIPSYFAGSGGGFSEMNSLPSYQKNVKGVGTFNAKDYWNMNSGYAQQYSTPQTVTGRKTGRNLPDIVANGDPQTGYLVYNNGKWNIDGGTSIVTPQIAGVNSLMISKSHHRMGLWNPKIYDYAKTSKTPFKSINDKDNNSNLYYTGQSNTIYNQATGLGTADYYKLFKLMK</sequence>
<dbReference type="PROSITE" id="PS51695">
    <property type="entry name" value="SEDOLISIN"/>
    <property type="match status" value="1"/>
</dbReference>
<dbReference type="SMART" id="SM00944">
    <property type="entry name" value="Pro-kuma_activ"/>
    <property type="match status" value="1"/>
</dbReference>
<evidence type="ECO:0000259" key="8">
    <source>
        <dbReference type="PROSITE" id="PS51695"/>
    </source>
</evidence>
<dbReference type="Pfam" id="PF09286">
    <property type="entry name" value="Pro-kuma_activ"/>
    <property type="match status" value="1"/>
</dbReference>
<keyword evidence="5" id="KW-0720">Serine protease</keyword>
<proteinExistence type="predicted"/>
<evidence type="ECO:0000256" key="6">
    <source>
        <dbReference type="ARBA" id="ARBA00022837"/>
    </source>
</evidence>